<protein>
    <recommendedName>
        <fullName evidence="9">Innexin</fullName>
    </recommendedName>
</protein>
<evidence type="ECO:0000313" key="12">
    <source>
        <dbReference type="Proteomes" id="UP000308267"/>
    </source>
</evidence>
<comment type="function">
    <text evidence="9">Structural component of the gap junctions.</text>
</comment>
<dbReference type="Proteomes" id="UP000308267">
    <property type="component" value="Unassembled WGS sequence"/>
</dbReference>
<dbReference type="AlphaFoldDB" id="A0A4S2LZ48"/>
<comment type="similarity">
    <text evidence="9">Belongs to the pannexin family.</text>
</comment>
<dbReference type="PROSITE" id="PS51013">
    <property type="entry name" value="PANNEXIN"/>
    <property type="match status" value="1"/>
</dbReference>
<feature type="transmembrane region" description="Helical" evidence="9">
    <location>
        <begin position="36"/>
        <end position="54"/>
    </location>
</feature>
<feature type="transmembrane region" description="Helical" evidence="9">
    <location>
        <begin position="242"/>
        <end position="259"/>
    </location>
</feature>
<evidence type="ECO:0000256" key="2">
    <source>
        <dbReference type="ARBA" id="ARBA00022448"/>
    </source>
</evidence>
<comment type="subcellular location">
    <subcellularLocation>
        <location evidence="1 9">Cell membrane</location>
        <topology evidence="1 9">Multi-pass membrane protein</topology>
    </subcellularLocation>
</comment>
<dbReference type="STRING" id="147828.A0A4S2LZ48"/>
<accession>A0A4S2LZ48</accession>
<keyword evidence="4 9" id="KW-0812">Transmembrane</keyword>
<reference evidence="11 12" key="1">
    <citation type="journal article" date="2019" name="BMC Genomics">
        <title>New insights from Opisthorchis felineus genome: update on genomics of the epidemiologically important liver flukes.</title>
        <authorList>
            <person name="Ershov N.I."/>
            <person name="Mordvinov V.A."/>
            <person name="Prokhortchouk E.B."/>
            <person name="Pakharukova M.Y."/>
            <person name="Gunbin K.V."/>
            <person name="Ustyantsev K."/>
            <person name="Genaev M.A."/>
            <person name="Blinov A.G."/>
            <person name="Mazur A."/>
            <person name="Boulygina E."/>
            <person name="Tsygankova S."/>
            <person name="Khrameeva E."/>
            <person name="Chekanov N."/>
            <person name="Fan G."/>
            <person name="Xiao A."/>
            <person name="Zhang H."/>
            <person name="Xu X."/>
            <person name="Yang H."/>
            <person name="Solovyev V."/>
            <person name="Lee S.M."/>
            <person name="Liu X."/>
            <person name="Afonnikov D.A."/>
            <person name="Skryabin K.G."/>
        </authorList>
    </citation>
    <scope>NUCLEOTIDE SEQUENCE [LARGE SCALE GENOMIC DNA]</scope>
    <source>
        <strain evidence="11">AK-0245</strain>
        <tissue evidence="11">Whole organism</tissue>
    </source>
</reference>
<feature type="compositionally biased region" description="Polar residues" evidence="10">
    <location>
        <begin position="515"/>
        <end position="537"/>
    </location>
</feature>
<keyword evidence="3" id="KW-1003">Cell membrane</keyword>
<feature type="transmembrane region" description="Helical" evidence="9">
    <location>
        <begin position="334"/>
        <end position="358"/>
    </location>
</feature>
<dbReference type="PANTHER" id="PTHR11893">
    <property type="entry name" value="INNEXIN"/>
    <property type="match status" value="1"/>
</dbReference>
<dbReference type="InterPro" id="IPR000990">
    <property type="entry name" value="Innexin"/>
</dbReference>
<dbReference type="GO" id="GO:0005921">
    <property type="term" value="C:gap junction"/>
    <property type="evidence" value="ECO:0007669"/>
    <property type="project" value="UniProtKB-UniRule"/>
</dbReference>
<organism evidence="11 12">
    <name type="scientific">Opisthorchis felineus</name>
    <dbReference type="NCBI Taxonomy" id="147828"/>
    <lineage>
        <taxon>Eukaryota</taxon>
        <taxon>Metazoa</taxon>
        <taxon>Spiralia</taxon>
        <taxon>Lophotrochozoa</taxon>
        <taxon>Platyhelminthes</taxon>
        <taxon>Trematoda</taxon>
        <taxon>Digenea</taxon>
        <taxon>Opisthorchiida</taxon>
        <taxon>Opisthorchiata</taxon>
        <taxon>Opisthorchiidae</taxon>
        <taxon>Opisthorchis</taxon>
    </lineage>
</organism>
<dbReference type="OrthoDB" id="5867527at2759"/>
<evidence type="ECO:0000256" key="3">
    <source>
        <dbReference type="ARBA" id="ARBA00022475"/>
    </source>
</evidence>
<evidence type="ECO:0000256" key="8">
    <source>
        <dbReference type="ARBA" id="ARBA00023303"/>
    </source>
</evidence>
<evidence type="ECO:0000256" key="4">
    <source>
        <dbReference type="ARBA" id="ARBA00022692"/>
    </source>
</evidence>
<evidence type="ECO:0000256" key="6">
    <source>
        <dbReference type="ARBA" id="ARBA00023065"/>
    </source>
</evidence>
<keyword evidence="2 9" id="KW-0813">Transport</keyword>
<evidence type="ECO:0000256" key="1">
    <source>
        <dbReference type="ARBA" id="ARBA00004651"/>
    </source>
</evidence>
<sequence length="575" mass="65445">MFEAGVLNGLTRISVEIGSSKSRSDDDFIDRVNHSYSTTILMLCTLIVLSRQFIGKPMSCWTPNEFTGAQEEYATMLCWVTSTYFISPKEPAIPSDLSVRRKDSVHYYQWVPFLLMFQAALFSVPCIVWRLLNWQSRLHLWTIMELANKVGDITEPVQNRTDSLYYVVRHLEDALAMRHRRRLHRKRHSSTSAYQLSVNSPPVGETMLHNGREADTPWNTSIPITISHRSRVPGPRPCSPRSGSYLAGLYLIVKGLYVINSMGQLFLVSKFLGQPTVFYGFYMLLDLVHGDMWYETGKFPRVTFCDFDMRRMGSNYHRHTLQCVLGINMFNEKIFIFLWFWLMVISLMNINSFLRWCFRSTFQVSRVSFTRSLLLHRLVLGTSSQATSSSSSSTSKLQSHSDDVSSGKPYSTVHLPMTESERKASVSFTENVLGQDGVFVLRLISINAGRQVASQILERLWSRFNQTADSHSVARSAASKERRPQLSKLYIPPIAARLGRPVGLLGKVNESTKLTVEGHNITSPVSSTPDGTRQGTENLDWLRKVRKRPSTRSSHSPHESSDSEIRILTHELNVV</sequence>
<keyword evidence="5 9" id="KW-1133">Transmembrane helix</keyword>
<evidence type="ECO:0000313" key="11">
    <source>
        <dbReference type="EMBL" id="TGZ69172.1"/>
    </source>
</evidence>
<keyword evidence="7 9" id="KW-0472">Membrane</keyword>
<gene>
    <name evidence="9" type="primary">inx</name>
    <name evidence="11" type="ORF">CRM22_003896</name>
</gene>
<feature type="region of interest" description="Disordered" evidence="10">
    <location>
        <begin position="515"/>
        <end position="568"/>
    </location>
</feature>
<feature type="compositionally biased region" description="Low complexity" evidence="10">
    <location>
        <begin position="385"/>
        <end position="398"/>
    </location>
</feature>
<dbReference type="PRINTS" id="PR01262">
    <property type="entry name" value="INNEXIN"/>
</dbReference>
<name>A0A4S2LZ48_OPIFE</name>
<evidence type="ECO:0000256" key="7">
    <source>
        <dbReference type="ARBA" id="ARBA00023136"/>
    </source>
</evidence>
<dbReference type="Pfam" id="PF00876">
    <property type="entry name" value="Innexin"/>
    <property type="match status" value="1"/>
</dbReference>
<dbReference type="PANTHER" id="PTHR11893:SF36">
    <property type="entry name" value="INNEXIN-5"/>
    <property type="match status" value="1"/>
</dbReference>
<evidence type="ECO:0000256" key="5">
    <source>
        <dbReference type="ARBA" id="ARBA00022989"/>
    </source>
</evidence>
<feature type="region of interest" description="Disordered" evidence="10">
    <location>
        <begin position="385"/>
        <end position="412"/>
    </location>
</feature>
<evidence type="ECO:0000256" key="9">
    <source>
        <dbReference type="RuleBase" id="RU010713"/>
    </source>
</evidence>
<dbReference type="GO" id="GO:0005886">
    <property type="term" value="C:plasma membrane"/>
    <property type="evidence" value="ECO:0007669"/>
    <property type="project" value="UniProtKB-SubCell"/>
</dbReference>
<feature type="compositionally biased region" description="Basic and acidic residues" evidence="10">
    <location>
        <begin position="556"/>
        <end position="568"/>
    </location>
</feature>
<dbReference type="EMBL" id="SJOL01006198">
    <property type="protein sequence ID" value="TGZ69172.1"/>
    <property type="molecule type" value="Genomic_DNA"/>
</dbReference>
<evidence type="ECO:0000256" key="10">
    <source>
        <dbReference type="SAM" id="MobiDB-lite"/>
    </source>
</evidence>
<proteinExistence type="inferred from homology"/>
<keyword evidence="8 9" id="KW-0407">Ion channel</keyword>
<feature type="transmembrane region" description="Helical" evidence="9">
    <location>
        <begin position="110"/>
        <end position="132"/>
    </location>
</feature>
<comment type="caution">
    <text evidence="11">The sequence shown here is derived from an EMBL/GenBank/DDBJ whole genome shotgun (WGS) entry which is preliminary data.</text>
</comment>
<keyword evidence="12" id="KW-1185">Reference proteome</keyword>
<keyword evidence="6 9" id="KW-0406">Ion transport</keyword>
<dbReference type="GO" id="GO:0034220">
    <property type="term" value="P:monoatomic ion transmembrane transport"/>
    <property type="evidence" value="ECO:0007669"/>
    <property type="project" value="UniProtKB-KW"/>
</dbReference>